<evidence type="ECO:0000256" key="1">
    <source>
        <dbReference type="ARBA" id="ARBA00005689"/>
    </source>
</evidence>
<dbReference type="GO" id="GO:0000286">
    <property type="term" value="F:alanine dehydrogenase activity"/>
    <property type="evidence" value="ECO:0007669"/>
    <property type="project" value="UniProtKB-EC"/>
</dbReference>
<dbReference type="Proteomes" id="UP000486602">
    <property type="component" value="Unassembled WGS sequence"/>
</dbReference>
<gene>
    <name evidence="6" type="ORF">G3O08_11290</name>
</gene>
<dbReference type="Pfam" id="PF01262">
    <property type="entry name" value="AlaDh_PNT_C"/>
    <property type="match status" value="1"/>
</dbReference>
<keyword evidence="7" id="KW-1185">Reference proteome</keyword>
<evidence type="ECO:0000259" key="4">
    <source>
        <dbReference type="SMART" id="SM01002"/>
    </source>
</evidence>
<dbReference type="InterPro" id="IPR007886">
    <property type="entry name" value="AlaDH/PNT_N"/>
</dbReference>
<dbReference type="PANTHER" id="PTHR42795:SF1">
    <property type="entry name" value="ALANINE DEHYDROGENASE"/>
    <property type="match status" value="1"/>
</dbReference>
<dbReference type="GO" id="GO:0005886">
    <property type="term" value="C:plasma membrane"/>
    <property type="evidence" value="ECO:0007669"/>
    <property type="project" value="TreeGrafter"/>
</dbReference>
<dbReference type="InterPro" id="IPR036291">
    <property type="entry name" value="NAD(P)-bd_dom_sf"/>
</dbReference>
<name>A0A7K3WRI0_9FLAO</name>
<dbReference type="Gene3D" id="3.40.50.720">
    <property type="entry name" value="NAD(P)-binding Rossmann-like Domain"/>
    <property type="match status" value="2"/>
</dbReference>
<evidence type="ECO:0000313" key="6">
    <source>
        <dbReference type="EMBL" id="NEN24084.1"/>
    </source>
</evidence>
<dbReference type="SUPFAM" id="SSF52283">
    <property type="entry name" value="Formate/glycerate dehydrogenase catalytic domain-like"/>
    <property type="match status" value="1"/>
</dbReference>
<protein>
    <recommendedName>
        <fullName evidence="2">alanine dehydrogenase</fullName>
        <ecNumber evidence="2">1.4.1.1</ecNumber>
    </recommendedName>
</protein>
<dbReference type="GO" id="GO:0042853">
    <property type="term" value="P:L-alanine catabolic process"/>
    <property type="evidence" value="ECO:0007669"/>
    <property type="project" value="InterPro"/>
</dbReference>
<dbReference type="PANTHER" id="PTHR42795">
    <property type="entry name" value="ALANINE DEHYDROGENASE"/>
    <property type="match status" value="1"/>
</dbReference>
<reference evidence="6 7" key="1">
    <citation type="submission" date="2020-02" db="EMBL/GenBank/DDBJ databases">
        <title>Out from the shadows clarifying the taxonomy of the family Cryomorphaceae and related taxa by utilizing the GTDB taxonomic framework.</title>
        <authorList>
            <person name="Bowman J.P."/>
        </authorList>
    </citation>
    <scope>NUCLEOTIDE SEQUENCE [LARGE SCALE GENOMIC DNA]</scope>
    <source>
        <strain evidence="6 7">QSSC 1-22</strain>
    </source>
</reference>
<dbReference type="InterPro" id="IPR008141">
    <property type="entry name" value="Ala_DH"/>
</dbReference>
<keyword evidence="3" id="KW-0560">Oxidoreductase</keyword>
<dbReference type="CDD" id="cd05305">
    <property type="entry name" value="L-AlaDH"/>
    <property type="match status" value="1"/>
</dbReference>
<accession>A0A7K3WRI0</accession>
<dbReference type="EMBL" id="JAAGVY010000019">
    <property type="protein sequence ID" value="NEN24084.1"/>
    <property type="molecule type" value="Genomic_DNA"/>
</dbReference>
<proteinExistence type="inferred from homology"/>
<dbReference type="Pfam" id="PF05222">
    <property type="entry name" value="AlaDh_PNT_N"/>
    <property type="match status" value="1"/>
</dbReference>
<feature type="domain" description="Alanine dehydrogenase/pyridine nucleotide transhydrogenase NAD(H)-binding" evidence="4">
    <location>
        <begin position="181"/>
        <end position="329"/>
    </location>
</feature>
<evidence type="ECO:0000256" key="2">
    <source>
        <dbReference type="ARBA" id="ARBA00012897"/>
    </source>
</evidence>
<dbReference type="InterPro" id="IPR007698">
    <property type="entry name" value="AlaDH/PNT_NAD(H)-bd"/>
</dbReference>
<evidence type="ECO:0000313" key="7">
    <source>
        <dbReference type="Proteomes" id="UP000486602"/>
    </source>
</evidence>
<evidence type="ECO:0000256" key="3">
    <source>
        <dbReference type="ARBA" id="ARBA00023002"/>
    </source>
</evidence>
<dbReference type="SMART" id="SM01002">
    <property type="entry name" value="AlaDh_PNT_C"/>
    <property type="match status" value="1"/>
</dbReference>
<dbReference type="SUPFAM" id="SSF51735">
    <property type="entry name" value="NAD(P)-binding Rossmann-fold domains"/>
    <property type="match status" value="1"/>
</dbReference>
<comment type="similarity">
    <text evidence="1">Belongs to the AlaDH/PNT family.</text>
</comment>
<feature type="domain" description="Alanine dehydrogenase/pyridine nucleotide transhydrogenase N-terminal" evidence="5">
    <location>
        <begin position="36"/>
        <end position="169"/>
    </location>
</feature>
<sequence>MVSSKEALKALARQASLQPQEQLMAVGEHSKHLQIGIPRETSYQEKRVGLTPDAVAVLVSNGHEVVVESEAGKSSYFEDKQYSEAGAKIAYDRKEAFQCDLVLKVAPPSHEEISMMGHKQTLFSALQLSVQPRDTLRKLMEKKVSAIAWDYIQDEEQIFPVVRAMGEIAGNTAVVVAAEHLSIAGKGQGLMFGGISGVAPTEVVIIGAGTVAEYACRAALGFGASVKVFDFSIYRLRRIQNDLGQRLFTSVIQPEDLKKALRQADVVIGALRGSDGRTPTVVTEEMVSGMKAGSVIVDISIDKGGCFETSEVTNHQNPTFVKHGVTHYCVPNIASRVSRTASIALSNIFLPLILNIGQNGGCSNLIKRDMGFRHGVYIYNGTLTNETLGEVFRLPYKDIDLLFAAF</sequence>
<dbReference type="SMART" id="SM01003">
    <property type="entry name" value="AlaDh_PNT_N"/>
    <property type="match status" value="1"/>
</dbReference>
<dbReference type="RefSeq" id="WP_163285479.1">
    <property type="nucleotide sequence ID" value="NZ_JAAGVY010000019.1"/>
</dbReference>
<dbReference type="EC" id="1.4.1.1" evidence="2"/>
<evidence type="ECO:0000259" key="5">
    <source>
        <dbReference type="SMART" id="SM01003"/>
    </source>
</evidence>
<dbReference type="AlphaFoldDB" id="A0A7K3WRI0"/>
<organism evidence="6 7">
    <name type="scientific">Cryomorpha ignava</name>
    <dbReference type="NCBI Taxonomy" id="101383"/>
    <lineage>
        <taxon>Bacteria</taxon>
        <taxon>Pseudomonadati</taxon>
        <taxon>Bacteroidota</taxon>
        <taxon>Flavobacteriia</taxon>
        <taxon>Flavobacteriales</taxon>
        <taxon>Cryomorphaceae</taxon>
        <taxon>Cryomorpha</taxon>
    </lineage>
</organism>
<comment type="caution">
    <text evidence="6">The sequence shown here is derived from an EMBL/GenBank/DDBJ whole genome shotgun (WGS) entry which is preliminary data.</text>
</comment>